<dbReference type="AlphaFoldDB" id="A0A8C7RZZ0"/>
<dbReference type="GO" id="GO:0031464">
    <property type="term" value="C:Cul4A-RING E3 ubiquitin ligase complex"/>
    <property type="evidence" value="ECO:0007669"/>
    <property type="project" value="InterPro"/>
</dbReference>
<dbReference type="GeneTree" id="ENSGT00390000018330"/>
<dbReference type="Pfam" id="PF12463">
    <property type="entry name" value="DUF3689"/>
    <property type="match status" value="1"/>
</dbReference>
<dbReference type="InterPro" id="IPR022162">
    <property type="entry name" value="TRPC4AP"/>
</dbReference>
<organism evidence="1 2">
    <name type="scientific">Oncorhynchus mykiss</name>
    <name type="common">Rainbow trout</name>
    <name type="synonym">Salmo gairdneri</name>
    <dbReference type="NCBI Taxonomy" id="8022"/>
    <lineage>
        <taxon>Eukaryota</taxon>
        <taxon>Metazoa</taxon>
        <taxon>Chordata</taxon>
        <taxon>Craniata</taxon>
        <taxon>Vertebrata</taxon>
        <taxon>Euteleostomi</taxon>
        <taxon>Actinopterygii</taxon>
        <taxon>Neopterygii</taxon>
        <taxon>Teleostei</taxon>
        <taxon>Protacanthopterygii</taxon>
        <taxon>Salmoniformes</taxon>
        <taxon>Salmonidae</taxon>
        <taxon>Salmoninae</taxon>
        <taxon>Oncorhynchus</taxon>
    </lineage>
</organism>
<name>A0A8C7RZZ0_ONCMY</name>
<sequence>TVSVLLSHISCIHHSFVVFQLPEALLQERDKRAKWHGIPELLQKLHESSHPNSDLSHTHSVLKELSSLLSMEAMSFVTEDRKSAQESTFPNTYTFDLFGGVDVCLHTVYYALVTSVFFKDCLSVLYNCCICTEGVTKSLAARDDFVLFLFTLMTNKKTFLQTATLIEDILGVKKDMIQLEGIPNLSGLVQSFDQQQLANFCRILSVTISEPDVRNDDKHTLLAKNAQQKRNASPSRAEVNQVTLLNIPGFIERLCKLATRKVSEATGASNFLQELEDWYTWLDNALVLDALMQMATEEAEHSSTGQHPLSSYESSMATSPLRHRLPQSMKIVHEIMYKVEVLYVLCVLLMGRQRNQVHKMLAEFRLIPGLNNLFDKLIWRKYTSSDHVVHGQNENCDCSPEISFKIQFLRLLQSFSDHHENKYLLLNSQELNELSAISLKANIPEVEALVNTDRSLVCDGKKGLLTRLLAVMKREPPDSSFRFWQARAVESFLRGATSYADQMFLLKRGLLEHILFCIIDSGCKSRDVLQSYFDLLGELMKFNIDAFKRFNKYVSTDDKFQTFMTQINSSLVDSNMLVRCIVLSLDRFESQTEDVKVVEVLSECCLLSYMARVENRLSFLFRLVNVINVQTLTQENVSCLNTSLVVLMLARRRGKLPFYLNTLREKEYAEKYPGCLLNNFHNLLRFWQRHYLNKDKDSTCLENSSCIPFDYWKETVSVLLVSDRTSLCAIASYIDEPFMDLDRDLLED</sequence>
<protein>
    <submittedName>
        <fullName evidence="1">Transient receptor potential cation channel, subfamily C, member 4 associated protein a</fullName>
    </submittedName>
</protein>
<reference evidence="1" key="2">
    <citation type="submission" date="2025-08" db="UniProtKB">
        <authorList>
            <consortium name="Ensembl"/>
        </authorList>
    </citation>
    <scope>IDENTIFICATION</scope>
</reference>
<dbReference type="PANTHER" id="PTHR31743">
    <property type="entry name" value="TRANSIENT RECEPTOR POTENTIAL CHANNEL 4-ASSOCIATED PROTEIN TCPC4AP"/>
    <property type="match status" value="1"/>
</dbReference>
<keyword evidence="2" id="KW-1185">Reference proteome</keyword>
<reference evidence="1" key="1">
    <citation type="submission" date="2020-07" db="EMBL/GenBank/DDBJ databases">
        <title>A long reads based de novo assembly of the rainbow trout Arlee double haploid line genome.</title>
        <authorList>
            <person name="Gao G."/>
            <person name="Palti Y."/>
        </authorList>
    </citation>
    <scope>NUCLEOTIDE SEQUENCE [LARGE SCALE GENOMIC DNA]</scope>
</reference>
<dbReference type="PANTHER" id="PTHR31743:SF1">
    <property type="entry name" value="SHORT TRANSIENT RECEPTOR POTENTIAL CHANNEL 4-ASSOCIATED PROTEIN"/>
    <property type="match status" value="1"/>
</dbReference>
<dbReference type="GO" id="GO:0006511">
    <property type="term" value="P:ubiquitin-dependent protein catabolic process"/>
    <property type="evidence" value="ECO:0007669"/>
    <property type="project" value="InterPro"/>
</dbReference>
<dbReference type="GO" id="GO:0019902">
    <property type="term" value="F:phosphatase binding"/>
    <property type="evidence" value="ECO:0007669"/>
    <property type="project" value="TreeGrafter"/>
</dbReference>
<reference evidence="1" key="3">
    <citation type="submission" date="2025-09" db="UniProtKB">
        <authorList>
            <consortium name="Ensembl"/>
        </authorList>
    </citation>
    <scope>IDENTIFICATION</scope>
</reference>
<evidence type="ECO:0000313" key="2">
    <source>
        <dbReference type="Proteomes" id="UP000694395"/>
    </source>
</evidence>
<evidence type="ECO:0000313" key="1">
    <source>
        <dbReference type="Ensembl" id="ENSOMYP00000060874.2"/>
    </source>
</evidence>
<accession>A0A8C7RZZ0</accession>
<dbReference type="Ensembl" id="ENSOMYT00000066276.2">
    <property type="protein sequence ID" value="ENSOMYP00000060874.2"/>
    <property type="gene ID" value="ENSOMYG00000026427.2"/>
</dbReference>
<proteinExistence type="predicted"/>
<dbReference type="Proteomes" id="UP000694395">
    <property type="component" value="Chromosome 7"/>
</dbReference>